<dbReference type="Proteomes" id="UP000280405">
    <property type="component" value="Unassembled WGS sequence"/>
</dbReference>
<proteinExistence type="predicted"/>
<dbReference type="EMBL" id="RAXT01000007">
    <property type="protein sequence ID" value="RKG39048.1"/>
    <property type="molecule type" value="Genomic_DNA"/>
</dbReference>
<reference evidence="2 3" key="1">
    <citation type="submission" date="2018-09" db="EMBL/GenBank/DDBJ databases">
        <title>The draft genome of Acinetobacter spp. strains.</title>
        <authorList>
            <person name="Qin J."/>
            <person name="Feng Y."/>
            <person name="Zong Z."/>
        </authorList>
    </citation>
    <scope>NUCLEOTIDE SEQUENCE [LARGE SCALE GENOMIC DNA]</scope>
    <source>
        <strain evidence="2 3">WCHAc060115</strain>
    </source>
</reference>
<dbReference type="OrthoDB" id="6716816at2"/>
<feature type="coiled-coil region" evidence="1">
    <location>
        <begin position="305"/>
        <end position="332"/>
    </location>
</feature>
<evidence type="ECO:0000313" key="2">
    <source>
        <dbReference type="EMBL" id="RKG39048.1"/>
    </source>
</evidence>
<comment type="caution">
    <text evidence="2">The sequence shown here is derived from an EMBL/GenBank/DDBJ whole genome shotgun (WGS) entry which is preliminary data.</text>
</comment>
<gene>
    <name evidence="2" type="ORF">D7V20_05700</name>
</gene>
<evidence type="ECO:0000313" key="3">
    <source>
        <dbReference type="Proteomes" id="UP000280405"/>
    </source>
</evidence>
<sequence>MSFDLKISVQQTRLLTPQQKKLKRLIDKIEQQKRDLASWENARIGIQNYTRSKLLPIYDELHAVLFEQLNTLWNHLASDAFSKADLVQIDSKIAALAVMLKKSQMLNTQQKEQVEKINTFYLQHAAHLKAKKTKTTLRQQNDLSETIEQDIEQEIEIDWENYEYDSVQYEAERERAKHLKQQEKREQAAKMAEQSLKTVYLKITAMIHPDREPDEVKKLEKTELLQTVNTAYTAQDLFYLLKLQLDLEQGNGQTTKDLTAEQVKFYKIALEAQSQKLESQMIEIFDSFRLDNKVKLENVHLGDVYKAIDADCVALKQQLKAEKERLKYMERVKGVEMLLGSGVL</sequence>
<accession>A0A3A8EY00</accession>
<evidence type="ECO:0000256" key="1">
    <source>
        <dbReference type="SAM" id="Coils"/>
    </source>
</evidence>
<dbReference type="AlphaFoldDB" id="A0A3A8EY00"/>
<dbReference type="RefSeq" id="WP_120383360.1">
    <property type="nucleotide sequence ID" value="NZ_RAXT01000007.1"/>
</dbReference>
<keyword evidence="3" id="KW-1185">Reference proteome</keyword>
<name>A0A3A8EY00_9GAMM</name>
<organism evidence="2 3">
    <name type="scientific">Acinetobacter rongchengensis</name>
    <dbReference type="NCBI Taxonomy" id="2419601"/>
    <lineage>
        <taxon>Bacteria</taxon>
        <taxon>Pseudomonadati</taxon>
        <taxon>Pseudomonadota</taxon>
        <taxon>Gammaproteobacteria</taxon>
        <taxon>Moraxellales</taxon>
        <taxon>Moraxellaceae</taxon>
        <taxon>Acinetobacter</taxon>
    </lineage>
</organism>
<keyword evidence="1" id="KW-0175">Coiled coil</keyword>
<protein>
    <submittedName>
        <fullName evidence="2">Molecular chaperone DnaJ</fullName>
    </submittedName>
</protein>